<organism evidence="2 3">
    <name type="scientific">Mucuna pruriens</name>
    <name type="common">Velvet bean</name>
    <name type="synonym">Dolichos pruriens</name>
    <dbReference type="NCBI Taxonomy" id="157652"/>
    <lineage>
        <taxon>Eukaryota</taxon>
        <taxon>Viridiplantae</taxon>
        <taxon>Streptophyta</taxon>
        <taxon>Embryophyta</taxon>
        <taxon>Tracheophyta</taxon>
        <taxon>Spermatophyta</taxon>
        <taxon>Magnoliopsida</taxon>
        <taxon>eudicotyledons</taxon>
        <taxon>Gunneridae</taxon>
        <taxon>Pentapetalae</taxon>
        <taxon>rosids</taxon>
        <taxon>fabids</taxon>
        <taxon>Fabales</taxon>
        <taxon>Fabaceae</taxon>
        <taxon>Papilionoideae</taxon>
        <taxon>50 kb inversion clade</taxon>
        <taxon>NPAAA clade</taxon>
        <taxon>indigoferoid/millettioid clade</taxon>
        <taxon>Phaseoleae</taxon>
        <taxon>Mucuna</taxon>
    </lineage>
</organism>
<evidence type="ECO:0000256" key="1">
    <source>
        <dbReference type="SAM" id="MobiDB-lite"/>
    </source>
</evidence>
<dbReference type="Proteomes" id="UP000257109">
    <property type="component" value="Unassembled WGS sequence"/>
</dbReference>
<comment type="caution">
    <text evidence="2">The sequence shown here is derived from an EMBL/GenBank/DDBJ whole genome shotgun (WGS) entry which is preliminary data.</text>
</comment>
<keyword evidence="3" id="KW-1185">Reference proteome</keyword>
<accession>A0A371G458</accession>
<evidence type="ECO:0000313" key="2">
    <source>
        <dbReference type="EMBL" id="RDX85350.1"/>
    </source>
</evidence>
<dbReference type="EMBL" id="QJKJ01006819">
    <property type="protein sequence ID" value="RDX85350.1"/>
    <property type="molecule type" value="Genomic_DNA"/>
</dbReference>
<feature type="region of interest" description="Disordered" evidence="1">
    <location>
        <begin position="17"/>
        <end position="39"/>
    </location>
</feature>
<gene>
    <name evidence="2" type="ORF">CR513_33495</name>
</gene>
<name>A0A371G458_MUCPR</name>
<dbReference type="AlphaFoldDB" id="A0A371G458"/>
<proteinExistence type="predicted"/>
<sequence>MDDLNLSINSLQEGEFDRNLGSQDKRTKDMGQTSGECLHGPLTKGKLKKTFVCYAPNMLLHAFSSSLVSSPASMKGLLKEFKDVFLEDIPHGLLPLRGIEHHIDLSLRATVPNKAAYRKNPKEGKEIH</sequence>
<reference evidence="2" key="1">
    <citation type="submission" date="2018-05" db="EMBL/GenBank/DDBJ databases">
        <title>Draft genome of Mucuna pruriens seed.</title>
        <authorList>
            <person name="Nnadi N.E."/>
            <person name="Vos R."/>
            <person name="Hasami M.H."/>
            <person name="Devisetty U.K."/>
            <person name="Aguiy J.C."/>
        </authorList>
    </citation>
    <scope>NUCLEOTIDE SEQUENCE [LARGE SCALE GENOMIC DNA]</scope>
    <source>
        <strain evidence="2">JCA_2017</strain>
    </source>
</reference>
<protein>
    <submittedName>
        <fullName evidence="2">Uncharacterized protein</fullName>
    </submittedName>
</protein>
<feature type="non-terminal residue" evidence="2">
    <location>
        <position position="1"/>
    </location>
</feature>
<feature type="compositionally biased region" description="Basic and acidic residues" evidence="1">
    <location>
        <begin position="17"/>
        <end position="29"/>
    </location>
</feature>
<evidence type="ECO:0000313" key="3">
    <source>
        <dbReference type="Proteomes" id="UP000257109"/>
    </source>
</evidence>